<evidence type="ECO:0000256" key="4">
    <source>
        <dbReference type="ARBA" id="ARBA00022679"/>
    </source>
</evidence>
<evidence type="ECO:0000256" key="1">
    <source>
        <dbReference type="ARBA" id="ARBA00004533"/>
    </source>
</evidence>
<dbReference type="Proteomes" id="UP000642748">
    <property type="component" value="Unassembled WGS sequence"/>
</dbReference>
<keyword evidence="9" id="KW-1185">Reference proteome</keyword>
<dbReference type="CDD" id="cd07984">
    <property type="entry name" value="LPLAT_LABLAT-like"/>
    <property type="match status" value="1"/>
</dbReference>
<evidence type="ECO:0008006" key="10">
    <source>
        <dbReference type="Google" id="ProtNLM"/>
    </source>
</evidence>
<evidence type="ECO:0000256" key="7">
    <source>
        <dbReference type="SAM" id="MobiDB-lite"/>
    </source>
</evidence>
<evidence type="ECO:0000256" key="6">
    <source>
        <dbReference type="ARBA" id="ARBA00023315"/>
    </source>
</evidence>
<gene>
    <name evidence="8" type="ORF">Raf01_32320</name>
</gene>
<reference evidence="8" key="1">
    <citation type="submission" date="2021-01" db="EMBL/GenBank/DDBJ databases">
        <title>Whole genome shotgun sequence of Rugosimonospora africana NBRC 104875.</title>
        <authorList>
            <person name="Komaki H."/>
            <person name="Tamura T."/>
        </authorList>
    </citation>
    <scope>NUCLEOTIDE SEQUENCE</scope>
    <source>
        <strain evidence="8">NBRC 104875</strain>
    </source>
</reference>
<proteinExistence type="predicted"/>
<keyword evidence="3" id="KW-0997">Cell inner membrane</keyword>
<evidence type="ECO:0000256" key="3">
    <source>
        <dbReference type="ARBA" id="ARBA00022519"/>
    </source>
</evidence>
<keyword evidence="6" id="KW-0012">Acyltransferase</keyword>
<protein>
    <recommendedName>
        <fullName evidence="10">KDO2-lipid IV(A) lauroyltransferase</fullName>
    </recommendedName>
</protein>
<feature type="region of interest" description="Disordered" evidence="7">
    <location>
        <begin position="300"/>
        <end position="336"/>
    </location>
</feature>
<name>A0A8J3QPH7_9ACTN</name>
<dbReference type="Pfam" id="PF03279">
    <property type="entry name" value="Lip_A_acyltrans"/>
    <property type="match status" value="1"/>
</dbReference>
<dbReference type="GO" id="GO:0005886">
    <property type="term" value="C:plasma membrane"/>
    <property type="evidence" value="ECO:0007669"/>
    <property type="project" value="UniProtKB-SubCell"/>
</dbReference>
<dbReference type="PANTHER" id="PTHR30606">
    <property type="entry name" value="LIPID A BIOSYNTHESIS LAUROYL ACYLTRANSFERASE"/>
    <property type="match status" value="1"/>
</dbReference>
<evidence type="ECO:0000313" key="8">
    <source>
        <dbReference type="EMBL" id="GIH15060.1"/>
    </source>
</evidence>
<dbReference type="PANTHER" id="PTHR30606:SF10">
    <property type="entry name" value="PHOSPHATIDYLINOSITOL MANNOSIDE ACYLTRANSFERASE"/>
    <property type="match status" value="1"/>
</dbReference>
<accession>A0A8J3QPH7</accession>
<keyword evidence="5" id="KW-0472">Membrane</keyword>
<dbReference type="AlphaFoldDB" id="A0A8J3QPH7"/>
<sequence>MSSVYWLARSGIAVAGRTPRRVRHGLASTVTSASYLGWRSKRLVTQENMAKVLGLPVSDPRVKRAALGSWSNYGRTAASLICLPYLDMLDVDARTQDLTQGMTWQECLRLAMAPGKGVVVTTGHFGSWDLAGAIAARHVPLSAVADTFKDPRLNHLLQGHRRDKSVEIIPVSSAIRGALQELVASRAVAIVIDRPVTRGRGVEVTFFGHKTYVPVGSAALSVKSGAAIMPGYVWYAPNNRYYIRAFPPMFPRPVSDNSQRMREVQRLTQYMFACQEEVVRQCPTQWFMFRQFWPVDTGISPLEPGAPHGTAGADGPCGAGGPQTSSTHTARRRPRG</sequence>
<evidence type="ECO:0000313" key="9">
    <source>
        <dbReference type="Proteomes" id="UP000642748"/>
    </source>
</evidence>
<dbReference type="GO" id="GO:0016746">
    <property type="term" value="F:acyltransferase activity"/>
    <property type="evidence" value="ECO:0007669"/>
    <property type="project" value="UniProtKB-KW"/>
</dbReference>
<organism evidence="8 9">
    <name type="scientific">Rugosimonospora africana</name>
    <dbReference type="NCBI Taxonomy" id="556532"/>
    <lineage>
        <taxon>Bacteria</taxon>
        <taxon>Bacillati</taxon>
        <taxon>Actinomycetota</taxon>
        <taxon>Actinomycetes</taxon>
        <taxon>Micromonosporales</taxon>
        <taxon>Micromonosporaceae</taxon>
        <taxon>Rugosimonospora</taxon>
    </lineage>
</organism>
<dbReference type="GO" id="GO:0009247">
    <property type="term" value="P:glycolipid biosynthetic process"/>
    <property type="evidence" value="ECO:0007669"/>
    <property type="project" value="UniProtKB-ARBA"/>
</dbReference>
<comment type="caution">
    <text evidence="8">The sequence shown here is derived from an EMBL/GenBank/DDBJ whole genome shotgun (WGS) entry which is preliminary data.</text>
</comment>
<dbReference type="EMBL" id="BONZ01000030">
    <property type="protein sequence ID" value="GIH15060.1"/>
    <property type="molecule type" value="Genomic_DNA"/>
</dbReference>
<dbReference type="InterPro" id="IPR004960">
    <property type="entry name" value="LipA_acyltrans"/>
</dbReference>
<dbReference type="RefSeq" id="WP_203918689.1">
    <property type="nucleotide sequence ID" value="NZ_BONZ01000030.1"/>
</dbReference>
<evidence type="ECO:0000256" key="2">
    <source>
        <dbReference type="ARBA" id="ARBA00022475"/>
    </source>
</evidence>
<evidence type="ECO:0000256" key="5">
    <source>
        <dbReference type="ARBA" id="ARBA00023136"/>
    </source>
</evidence>
<keyword evidence="2" id="KW-1003">Cell membrane</keyword>
<comment type="subcellular location">
    <subcellularLocation>
        <location evidence="1">Cell inner membrane</location>
    </subcellularLocation>
</comment>
<keyword evidence="4" id="KW-0808">Transferase</keyword>